<dbReference type="InterPro" id="IPR009414">
    <property type="entry name" value="DUF1064"/>
</dbReference>
<dbReference type="EMBL" id="MT144499">
    <property type="protein sequence ID" value="QJA54356.1"/>
    <property type="molecule type" value="Genomic_DNA"/>
</dbReference>
<evidence type="ECO:0000313" key="1">
    <source>
        <dbReference type="EMBL" id="QJA54356.1"/>
    </source>
</evidence>
<protein>
    <recommendedName>
        <fullName evidence="4">DUF1064 domain-containing protein</fullName>
    </recommendedName>
</protein>
<name>A0A6H2A2D7_9ZZZZ</name>
<gene>
    <name evidence="2" type="ORF">MM415A06246_0009</name>
    <name evidence="1" type="ORF">TM448A04637_0007</name>
    <name evidence="3" type="ORF">TM448B01037_0027</name>
</gene>
<evidence type="ECO:0008006" key="4">
    <source>
        <dbReference type="Google" id="ProtNLM"/>
    </source>
</evidence>
<reference evidence="1" key="1">
    <citation type="submission" date="2020-03" db="EMBL/GenBank/DDBJ databases">
        <title>The deep terrestrial virosphere.</title>
        <authorList>
            <person name="Holmfeldt K."/>
            <person name="Nilsson E."/>
            <person name="Simone D."/>
            <person name="Lopez-Fernandez M."/>
            <person name="Wu X."/>
            <person name="de Brujin I."/>
            <person name="Lundin D."/>
            <person name="Andersson A."/>
            <person name="Bertilsson S."/>
            <person name="Dopson M."/>
        </authorList>
    </citation>
    <scope>NUCLEOTIDE SEQUENCE</scope>
    <source>
        <strain evidence="2">MM415A06246</strain>
        <strain evidence="1">TM448A04637</strain>
        <strain evidence="3">TM448B01037</strain>
    </source>
</reference>
<evidence type="ECO:0000313" key="2">
    <source>
        <dbReference type="EMBL" id="QJA68544.1"/>
    </source>
</evidence>
<organism evidence="1">
    <name type="scientific">viral metagenome</name>
    <dbReference type="NCBI Taxonomy" id="1070528"/>
    <lineage>
        <taxon>unclassified sequences</taxon>
        <taxon>metagenomes</taxon>
        <taxon>organismal metagenomes</taxon>
    </lineage>
</organism>
<accession>A0A6H2A2D7</accession>
<dbReference type="EMBL" id="MT144692">
    <property type="protein sequence ID" value="QJH97588.1"/>
    <property type="molecule type" value="Genomic_DNA"/>
</dbReference>
<evidence type="ECO:0000313" key="3">
    <source>
        <dbReference type="EMBL" id="QJH97588.1"/>
    </source>
</evidence>
<dbReference type="AlphaFoldDB" id="A0A6H2A2D7"/>
<dbReference type="Pfam" id="PF06356">
    <property type="entry name" value="DUF1064"/>
    <property type="match status" value="1"/>
</dbReference>
<proteinExistence type="predicted"/>
<sequence>MRWTEQQLAEHMAGKGKPVLPAPIKPTKYHAVLEECDGIKFQSKKEARYYQELKVRVFAGEVAYFLRQVPFELAGGVKYRVDFMEILNDGRIRYVDVKGFRTPTYKMKRRMVEACYPVKIEEA</sequence>
<dbReference type="EMBL" id="MT141626">
    <property type="protein sequence ID" value="QJA68544.1"/>
    <property type="molecule type" value="Genomic_DNA"/>
</dbReference>